<evidence type="ECO:0000256" key="1">
    <source>
        <dbReference type="SAM" id="MobiDB-lite"/>
    </source>
</evidence>
<feature type="region of interest" description="Disordered" evidence="1">
    <location>
        <begin position="173"/>
        <end position="250"/>
    </location>
</feature>
<accession>A0A0G4IV78</accession>
<feature type="compositionally biased region" description="Basic and acidic residues" evidence="1">
    <location>
        <begin position="184"/>
        <end position="197"/>
    </location>
</feature>
<keyword evidence="3" id="KW-1185">Reference proteome</keyword>
<feature type="compositionally biased region" description="Low complexity" evidence="1">
    <location>
        <begin position="173"/>
        <end position="183"/>
    </location>
</feature>
<sequence>MLKGMYQPPGEPMHLSQHVCVECRRYPVEERLVSYRIVDPVNDAVFVPIQTTIRLISGALLGYEQAHPVEVQLGQRCRSKKKIARLRVSKSMVAAATSLTGAGKTWDHTVCCSLVDIVSEFAQTVPDFASGWPAVRSWLARLGIPVDEGVVHANTGKPLTVADMLRNQRNALRSRRSLNSLSAGDDRSGDPGRRHVAAELSSSEEEQDFIRDVRQRQDDDSEGADSDASGNVSRGARGEELSDADSRPVKVHRSGLALDVLAAARAAAAAAIAGRPPDGPGITST</sequence>
<name>A0A0G4IV78_PLABS</name>
<gene>
    <name evidence="2" type="ORF">PBRA_001086</name>
</gene>
<reference evidence="2 3" key="1">
    <citation type="submission" date="2015-02" db="EMBL/GenBank/DDBJ databases">
        <authorList>
            <person name="Chooi Y.-H."/>
        </authorList>
    </citation>
    <scope>NUCLEOTIDE SEQUENCE [LARGE SCALE GENOMIC DNA]</scope>
    <source>
        <strain evidence="2">E3</strain>
    </source>
</reference>
<proteinExistence type="predicted"/>
<organism evidence="2 3">
    <name type="scientific">Plasmodiophora brassicae</name>
    <name type="common">Clubroot disease agent</name>
    <dbReference type="NCBI Taxonomy" id="37360"/>
    <lineage>
        <taxon>Eukaryota</taxon>
        <taxon>Sar</taxon>
        <taxon>Rhizaria</taxon>
        <taxon>Endomyxa</taxon>
        <taxon>Phytomyxea</taxon>
        <taxon>Plasmodiophorida</taxon>
        <taxon>Plasmodiophoridae</taxon>
        <taxon>Plasmodiophora</taxon>
    </lineage>
</organism>
<feature type="compositionally biased region" description="Basic and acidic residues" evidence="1">
    <location>
        <begin position="236"/>
        <end position="248"/>
    </location>
</feature>
<dbReference type="AlphaFoldDB" id="A0A0G4IV78"/>
<feature type="compositionally biased region" description="Basic and acidic residues" evidence="1">
    <location>
        <begin position="208"/>
        <end position="218"/>
    </location>
</feature>
<evidence type="ECO:0000313" key="3">
    <source>
        <dbReference type="Proteomes" id="UP000039324"/>
    </source>
</evidence>
<dbReference type="Proteomes" id="UP000039324">
    <property type="component" value="Unassembled WGS sequence"/>
</dbReference>
<evidence type="ECO:0000313" key="2">
    <source>
        <dbReference type="EMBL" id="CEO99180.1"/>
    </source>
</evidence>
<dbReference type="EMBL" id="CDSF01000090">
    <property type="protein sequence ID" value="CEO99180.1"/>
    <property type="molecule type" value="Genomic_DNA"/>
</dbReference>
<protein>
    <submittedName>
        <fullName evidence="2">Uncharacterized protein</fullName>
    </submittedName>
</protein>